<evidence type="ECO:0008006" key="3">
    <source>
        <dbReference type="Google" id="ProtNLM"/>
    </source>
</evidence>
<dbReference type="AlphaFoldDB" id="A0A2P8H4C1"/>
<dbReference type="RefSeq" id="WP_106532581.1">
    <property type="nucleotide sequence ID" value="NZ_PYAT01000003.1"/>
</dbReference>
<protein>
    <recommendedName>
        <fullName evidence="3">YneQ</fullName>
    </recommendedName>
</protein>
<organism evidence="1 2">
    <name type="scientific">Planomicrobium soli</name>
    <dbReference type="NCBI Taxonomy" id="1176648"/>
    <lineage>
        <taxon>Bacteria</taxon>
        <taxon>Bacillati</taxon>
        <taxon>Bacillota</taxon>
        <taxon>Bacilli</taxon>
        <taxon>Bacillales</taxon>
        <taxon>Caryophanaceae</taxon>
        <taxon>Planomicrobium</taxon>
    </lineage>
</organism>
<keyword evidence="2" id="KW-1185">Reference proteome</keyword>
<evidence type="ECO:0000313" key="1">
    <source>
        <dbReference type="EMBL" id="PSL41076.1"/>
    </source>
</evidence>
<reference evidence="1 2" key="1">
    <citation type="submission" date="2018-03" db="EMBL/GenBank/DDBJ databases">
        <title>Genomic Encyclopedia of Type Strains, Phase III (KMG-III): the genomes of soil and plant-associated and newly described type strains.</title>
        <authorList>
            <person name="Whitman W."/>
        </authorList>
    </citation>
    <scope>NUCLEOTIDE SEQUENCE [LARGE SCALE GENOMIC DNA]</scope>
    <source>
        <strain evidence="1 2">CGMCC 1.12259</strain>
    </source>
</reference>
<dbReference type="Proteomes" id="UP000242682">
    <property type="component" value="Unassembled WGS sequence"/>
</dbReference>
<evidence type="ECO:0000313" key="2">
    <source>
        <dbReference type="Proteomes" id="UP000242682"/>
    </source>
</evidence>
<dbReference type="EMBL" id="PYAT01000003">
    <property type="protein sequence ID" value="PSL41076.1"/>
    <property type="molecule type" value="Genomic_DNA"/>
</dbReference>
<dbReference type="OrthoDB" id="2361368at2"/>
<accession>A0A2P8H4C1</accession>
<sequence length="102" mass="11794">MAFGVKREEVQRWKQAVAAGEIAFLTHYWVDERFPGCNTVTKVGCSNLEKLGEWGRQYGLQPEWMDLRGDYPHFDLFGDRQSQILTAEGINDQLNKFNIKKA</sequence>
<comment type="caution">
    <text evidence="1">The sequence shown here is derived from an EMBL/GenBank/DDBJ whole genome shotgun (WGS) entry which is preliminary data.</text>
</comment>
<proteinExistence type="predicted"/>
<gene>
    <name evidence="1" type="ORF">B0H99_103210</name>
</gene>
<name>A0A2P8H4C1_9BACL</name>